<dbReference type="EMBL" id="JAEQMG010000023">
    <property type="protein sequence ID" value="MBK6087306.1"/>
    <property type="molecule type" value="Genomic_DNA"/>
</dbReference>
<dbReference type="InterPro" id="IPR029132">
    <property type="entry name" value="CBAH/NAAA_C"/>
</dbReference>
<evidence type="ECO:0000256" key="2">
    <source>
        <dbReference type="ARBA" id="ARBA00022801"/>
    </source>
</evidence>
<dbReference type="GO" id="GO:0016787">
    <property type="term" value="F:hydrolase activity"/>
    <property type="evidence" value="ECO:0007669"/>
    <property type="project" value="UniProtKB-KW"/>
</dbReference>
<keyword evidence="3" id="KW-1133">Transmembrane helix</keyword>
<evidence type="ECO:0000256" key="1">
    <source>
        <dbReference type="ARBA" id="ARBA00006625"/>
    </source>
</evidence>
<evidence type="ECO:0000313" key="6">
    <source>
        <dbReference type="Proteomes" id="UP000633365"/>
    </source>
</evidence>
<proteinExistence type="inferred from homology"/>
<reference evidence="5" key="1">
    <citation type="submission" date="2021-01" db="EMBL/GenBank/DDBJ databases">
        <title>Genome public.</title>
        <authorList>
            <person name="Liu C."/>
            <person name="Sun Q."/>
        </authorList>
    </citation>
    <scope>NUCLEOTIDE SEQUENCE</scope>
    <source>
        <strain evidence="5">M6</strain>
    </source>
</reference>
<dbReference type="InterPro" id="IPR052193">
    <property type="entry name" value="Peptidase_C59"/>
</dbReference>
<gene>
    <name evidence="5" type="ORF">JKK62_01315</name>
</gene>
<dbReference type="Pfam" id="PF02275">
    <property type="entry name" value="CBAH"/>
    <property type="match status" value="1"/>
</dbReference>
<keyword evidence="6" id="KW-1185">Reference proteome</keyword>
<comment type="similarity">
    <text evidence="1">Belongs to the peptidase C59 family.</text>
</comment>
<protein>
    <submittedName>
        <fullName evidence="5">Linear amide C-N hydrolase</fullName>
    </submittedName>
</protein>
<name>A0A934WP65_9FIRM</name>
<keyword evidence="3" id="KW-0812">Transmembrane</keyword>
<dbReference type="RefSeq" id="WP_201426616.1">
    <property type="nucleotide sequence ID" value="NZ_JAEQMG010000023.1"/>
</dbReference>
<sequence>MSETNRISKKRIIKITALSLAALLTAGIITAAFILYGRIASILSVRNVADELYTMNFQQDYHLDKALSSEIKSKNDLMKFICDDMFFGYQMKSGPIRYACSAFSTETPDVEHLVGRNLDFNSIETLSLYTHPDGSYASIASADVSIAGIGKYQGVPFSSAEGKIALLASPYLCVDGMNEKGLSVSILDVDMGELHQDTEKPDLFMLVAVRLLLDRAADVDEAVGLLRQYDIHSGHGWTQHLFIADAGGKSVVVEWEKDKMNVADSHACTNFALSSKDAQENPTEMCLRFNTINEWLEKKPENSAQDAMELLRNVSVSFTQWSCRIPPR</sequence>
<feature type="domain" description="Choloylglycine hydrolase/NAAA C-terminal" evidence="4">
    <location>
        <begin position="100"/>
        <end position="265"/>
    </location>
</feature>
<dbReference type="Proteomes" id="UP000633365">
    <property type="component" value="Unassembled WGS sequence"/>
</dbReference>
<dbReference type="AlphaFoldDB" id="A0A934WP65"/>
<organism evidence="5 6">
    <name type="scientific">Ruminococcus difficilis</name>
    <dbReference type="NCBI Taxonomy" id="2763069"/>
    <lineage>
        <taxon>Bacteria</taxon>
        <taxon>Bacillati</taxon>
        <taxon>Bacillota</taxon>
        <taxon>Clostridia</taxon>
        <taxon>Eubacteriales</taxon>
        <taxon>Oscillospiraceae</taxon>
        <taxon>Ruminococcus</taxon>
    </lineage>
</organism>
<evidence type="ECO:0000256" key="3">
    <source>
        <dbReference type="SAM" id="Phobius"/>
    </source>
</evidence>
<dbReference type="PANTHER" id="PTHR35527">
    <property type="entry name" value="CHOLOYLGLYCINE HYDROLASE"/>
    <property type="match status" value="1"/>
</dbReference>
<dbReference type="InterPro" id="IPR029055">
    <property type="entry name" value="Ntn_hydrolases_N"/>
</dbReference>
<dbReference type="PANTHER" id="PTHR35527:SF2">
    <property type="entry name" value="HYDROLASE"/>
    <property type="match status" value="1"/>
</dbReference>
<keyword evidence="2 5" id="KW-0378">Hydrolase</keyword>
<keyword evidence="3" id="KW-0472">Membrane</keyword>
<feature type="transmembrane region" description="Helical" evidence="3">
    <location>
        <begin position="12"/>
        <end position="36"/>
    </location>
</feature>
<dbReference type="SUPFAM" id="SSF56235">
    <property type="entry name" value="N-terminal nucleophile aminohydrolases (Ntn hydrolases)"/>
    <property type="match status" value="1"/>
</dbReference>
<accession>A0A934WP65</accession>
<evidence type="ECO:0000313" key="5">
    <source>
        <dbReference type="EMBL" id="MBK6087306.1"/>
    </source>
</evidence>
<comment type="caution">
    <text evidence="5">The sequence shown here is derived from an EMBL/GenBank/DDBJ whole genome shotgun (WGS) entry which is preliminary data.</text>
</comment>
<evidence type="ECO:0000259" key="4">
    <source>
        <dbReference type="Pfam" id="PF02275"/>
    </source>
</evidence>
<dbReference type="Gene3D" id="3.60.60.10">
    <property type="entry name" value="Penicillin V Acylase, Chain A"/>
    <property type="match status" value="1"/>
</dbReference>